<sequence length="518" mass="52802">MRWTRAVVLAATLSIMIAGCGAGPSDRPGVAVERERVGGHATTSAAPAPPPSAELPKTDLAWNDCTAPTLNLLGLGPAPAGLVLECAEYSTPIDSTGAVLGNFRAAAMRARLPQTPADAAPIVLTSGTDRSSTATLAGLAAGPASALLAARPIVAVDRRGIGSSQALDCLPPEVRKGLADNAQFGPGATDPVEAMTVLSQEATIACRDFLQPYEGTFDAPHAADDIEQLRKQWQVDHVALLGTGNGAKVALSYARKYGDHLARLVVDSPEAVGADATTRAEQQLEGAEAALTAFAQRCTGISCSLGPDPRAAITDLVKRAGSGGLGDVSANALLTAISGFLGSPRADQANRIGELADALSAAGRGDRGPLGNLILRESAAIAGDGQFVNRCTDTQQPPTPSKAKELMGTWGSKYPVFGRNAAIGLMECAAWPVSTTPPMPEKLTIPVLILGGIADPVVGNGGQASVSGALGTAGARTAGLTWQGWGHPVTTHSTCAQRTVVDYLKDAKLPADGTVCPA</sequence>
<evidence type="ECO:0000256" key="1">
    <source>
        <dbReference type="SAM" id="SignalP"/>
    </source>
</evidence>
<gene>
    <name evidence="3" type="ORF">KV110_28415</name>
</gene>
<protein>
    <submittedName>
        <fullName evidence="3">Alpha/beta hydrolase</fullName>
    </submittedName>
</protein>
<evidence type="ECO:0000313" key="3">
    <source>
        <dbReference type="EMBL" id="QXN89419.1"/>
    </source>
</evidence>
<keyword evidence="4" id="KW-1185">Reference proteome</keyword>
<dbReference type="InterPro" id="IPR013595">
    <property type="entry name" value="Pept_S33_TAP-like_C"/>
</dbReference>
<feature type="domain" description="Peptidase S33 tripeptidyl aminopeptidase-like C-terminal" evidence="2">
    <location>
        <begin position="414"/>
        <end position="516"/>
    </location>
</feature>
<keyword evidence="3" id="KW-0378">Hydrolase</keyword>
<proteinExistence type="predicted"/>
<organism evidence="3 4">
    <name type="scientific">Nocardia iowensis</name>
    <dbReference type="NCBI Taxonomy" id="204891"/>
    <lineage>
        <taxon>Bacteria</taxon>
        <taxon>Bacillati</taxon>
        <taxon>Actinomycetota</taxon>
        <taxon>Actinomycetes</taxon>
        <taxon>Mycobacteriales</taxon>
        <taxon>Nocardiaceae</taxon>
        <taxon>Nocardia</taxon>
    </lineage>
</organism>
<dbReference type="EMBL" id="CP078145">
    <property type="protein sequence ID" value="QXN89419.1"/>
    <property type="molecule type" value="Genomic_DNA"/>
</dbReference>
<reference evidence="3 4" key="1">
    <citation type="submission" date="2021-07" db="EMBL/GenBank/DDBJ databases">
        <title>Whole Genome Sequence of Nocardia Iowensis.</title>
        <authorList>
            <person name="Lamm A."/>
            <person name="Collins-Fairclough A.M."/>
            <person name="Bunk B."/>
            <person name="Sproer C."/>
        </authorList>
    </citation>
    <scope>NUCLEOTIDE SEQUENCE [LARGE SCALE GENOMIC DNA]</scope>
    <source>
        <strain evidence="3 4">NRRL 5646</strain>
    </source>
</reference>
<dbReference type="PROSITE" id="PS51257">
    <property type="entry name" value="PROKAR_LIPOPROTEIN"/>
    <property type="match status" value="1"/>
</dbReference>
<dbReference type="GO" id="GO:0016787">
    <property type="term" value="F:hydrolase activity"/>
    <property type="evidence" value="ECO:0007669"/>
    <property type="project" value="UniProtKB-KW"/>
</dbReference>
<name>A0ABX8RKH8_NOCIO</name>
<evidence type="ECO:0000313" key="4">
    <source>
        <dbReference type="Proteomes" id="UP000694257"/>
    </source>
</evidence>
<dbReference type="Pfam" id="PF08386">
    <property type="entry name" value="Abhydrolase_4"/>
    <property type="match status" value="1"/>
</dbReference>
<feature type="chain" id="PRO_5045148311" evidence="1">
    <location>
        <begin position="23"/>
        <end position="518"/>
    </location>
</feature>
<accession>A0ABX8RKH8</accession>
<feature type="signal peptide" evidence="1">
    <location>
        <begin position="1"/>
        <end position="22"/>
    </location>
</feature>
<dbReference type="Proteomes" id="UP000694257">
    <property type="component" value="Chromosome"/>
</dbReference>
<evidence type="ECO:0000259" key="2">
    <source>
        <dbReference type="Pfam" id="PF08386"/>
    </source>
</evidence>
<keyword evidence="1" id="KW-0732">Signal</keyword>
<dbReference type="RefSeq" id="WP_218470295.1">
    <property type="nucleotide sequence ID" value="NZ_BAABJN010000017.1"/>
</dbReference>